<proteinExistence type="predicted"/>
<feature type="transmembrane region" description="Helical" evidence="1">
    <location>
        <begin position="90"/>
        <end position="111"/>
    </location>
</feature>
<dbReference type="eggNOG" id="ENOG502TH9S">
    <property type="taxonomic scope" value="Eukaryota"/>
</dbReference>
<keyword evidence="1" id="KW-0472">Membrane</keyword>
<keyword evidence="1" id="KW-0812">Transmembrane</keyword>
<feature type="transmembrane region" description="Helical" evidence="1">
    <location>
        <begin position="12"/>
        <end position="36"/>
    </location>
</feature>
<dbReference type="InterPro" id="IPR019422">
    <property type="entry name" value="7TM_GPCR_serpentine_rcpt_Srh"/>
</dbReference>
<accession>A8X2S0</accession>
<dbReference type="WormBase" id="CBG06652">
    <property type="protein sequence ID" value="CBP49651"/>
    <property type="gene ID" value="WBGene00028897"/>
</dbReference>
<evidence type="ECO:0000256" key="1">
    <source>
        <dbReference type="SAM" id="Phobius"/>
    </source>
</evidence>
<dbReference type="Proteomes" id="UP000008549">
    <property type="component" value="Unassembled WGS sequence"/>
</dbReference>
<dbReference type="EMBL" id="HE601320">
    <property type="protein sequence ID" value="CAP26930.2"/>
    <property type="molecule type" value="Genomic_DNA"/>
</dbReference>
<protein>
    <submittedName>
        <fullName evidence="2">Protein CBG06652</fullName>
    </submittedName>
</protein>
<keyword evidence="3" id="KW-1185">Reference proteome</keyword>
<reference evidence="2 3" key="1">
    <citation type="journal article" date="2003" name="PLoS Biol.">
        <title>The genome sequence of Caenorhabditis briggsae: a platform for comparative genomics.</title>
        <authorList>
            <person name="Stein L.D."/>
            <person name="Bao Z."/>
            <person name="Blasiar D."/>
            <person name="Blumenthal T."/>
            <person name="Brent M.R."/>
            <person name="Chen N."/>
            <person name="Chinwalla A."/>
            <person name="Clarke L."/>
            <person name="Clee C."/>
            <person name="Coghlan A."/>
            <person name="Coulson A."/>
            <person name="D'Eustachio P."/>
            <person name="Fitch D.H."/>
            <person name="Fulton L.A."/>
            <person name="Fulton R.E."/>
            <person name="Griffiths-Jones S."/>
            <person name="Harris T.W."/>
            <person name="Hillier L.W."/>
            <person name="Kamath R."/>
            <person name="Kuwabara P.E."/>
            <person name="Mardis E.R."/>
            <person name="Marra M.A."/>
            <person name="Miner T.L."/>
            <person name="Minx P."/>
            <person name="Mullikin J.C."/>
            <person name="Plumb R.W."/>
            <person name="Rogers J."/>
            <person name="Schein J.E."/>
            <person name="Sohrmann M."/>
            <person name="Spieth J."/>
            <person name="Stajich J.E."/>
            <person name="Wei C."/>
            <person name="Willey D."/>
            <person name="Wilson R.K."/>
            <person name="Durbin R."/>
            <person name="Waterston R.H."/>
        </authorList>
    </citation>
    <scope>NUCLEOTIDE SEQUENCE [LARGE SCALE GENOMIC DNA]</scope>
    <source>
        <strain evidence="2 3">AF16</strain>
    </source>
</reference>
<keyword evidence="1" id="KW-1133">Transmembrane helix</keyword>
<sequence>MSLTRFVMFQISLYLSQLYWGSVINMVFLLPFPAVYSIGPLKSVINCFYLTSIWFLLFGWSALMMFWILMVRLRSLARPDSIFFIGQKRYYTMLLVMLLYVILPIFCSWIPGYSSEEKTKIYVAKYYPNCNKALDLPGIFVNTSPAAILAVTIVSFGLLTTGGIFYITLCCIIIYEIRQQTSTWSSRKRKYHIKVLHDTVVQNAVKCVFLAVAPAVELWNIFLDPGTDTIRKHLKSLERICKNMYSVLTMVANVIFVAAPIPCTLLMFFQNRSYRKFFVETFGCYFCVSGASSMQDNSKKSGVAVFTIQQKNWL</sequence>
<feature type="transmembrane region" description="Helical" evidence="1">
    <location>
        <begin position="244"/>
        <end position="269"/>
    </location>
</feature>
<dbReference type="PANTHER" id="PTHR45830:SF14">
    <property type="entry name" value="SERPENTINE RECEPTOR, CLASS T"/>
    <property type="match status" value="1"/>
</dbReference>
<dbReference type="RefSeq" id="XP_045093273.1">
    <property type="nucleotide sequence ID" value="XM_045237244.1"/>
</dbReference>
<evidence type="ECO:0000313" key="4">
    <source>
        <dbReference type="WormBase" id="CBG06652"/>
    </source>
</evidence>
<evidence type="ECO:0000313" key="3">
    <source>
        <dbReference type="Proteomes" id="UP000008549"/>
    </source>
</evidence>
<feature type="transmembrane region" description="Helical" evidence="1">
    <location>
        <begin position="146"/>
        <end position="175"/>
    </location>
</feature>
<dbReference type="AlphaFoldDB" id="A8X2S0"/>
<dbReference type="CTD" id="8589564"/>
<reference evidence="2 3" key="2">
    <citation type="journal article" date="2011" name="PLoS Genet.">
        <title>Caenorhabditis briggsae recombinant inbred line genotypes reveal inter-strain incompatibility and the evolution of recombination.</title>
        <authorList>
            <person name="Ross J.A."/>
            <person name="Koboldt D.C."/>
            <person name="Staisch J.E."/>
            <person name="Chamberlin H.M."/>
            <person name="Gupta B.P."/>
            <person name="Miller R.D."/>
            <person name="Baird S.E."/>
            <person name="Haag E.S."/>
        </authorList>
    </citation>
    <scope>NUCLEOTIDE SEQUENCE [LARGE SCALE GENOMIC DNA]</scope>
    <source>
        <strain evidence="2 3">AF16</strain>
    </source>
</reference>
<organism evidence="2 3">
    <name type="scientific">Caenorhabditis briggsae</name>
    <dbReference type="NCBI Taxonomy" id="6238"/>
    <lineage>
        <taxon>Eukaryota</taxon>
        <taxon>Metazoa</taxon>
        <taxon>Ecdysozoa</taxon>
        <taxon>Nematoda</taxon>
        <taxon>Chromadorea</taxon>
        <taxon>Rhabditida</taxon>
        <taxon>Rhabditina</taxon>
        <taxon>Rhabditomorpha</taxon>
        <taxon>Rhabditoidea</taxon>
        <taxon>Rhabditidae</taxon>
        <taxon>Peloderinae</taxon>
        <taxon>Caenorhabditis</taxon>
    </lineage>
</organism>
<dbReference type="InParanoid" id="A8X2S0"/>
<evidence type="ECO:0000313" key="2">
    <source>
        <dbReference type="EMBL" id="CAP26930.2"/>
    </source>
</evidence>
<feature type="transmembrane region" description="Helical" evidence="1">
    <location>
        <begin position="48"/>
        <end position="69"/>
    </location>
</feature>
<dbReference type="Pfam" id="PF10318">
    <property type="entry name" value="7TM_GPCR_Srh"/>
    <property type="match status" value="1"/>
</dbReference>
<dbReference type="KEGG" id="cbr:CBG_06652"/>
<dbReference type="HOGENOM" id="CLU_069212_0_0_1"/>
<gene>
    <name evidence="2 4" type="ORF">CBG06652</name>
    <name evidence="2" type="ORF">CBG_06652</name>
</gene>
<dbReference type="GeneID" id="8589564"/>
<name>A8X2S0_CAEBR</name>
<dbReference type="PANTHER" id="PTHR45830">
    <property type="entry name" value="SERPENTINE RECEPTOR, CLASS I"/>
    <property type="match status" value="1"/>
</dbReference>
<dbReference type="OMA" id="MVANVIF"/>